<dbReference type="Proteomes" id="UP000276215">
    <property type="component" value="Unassembled WGS sequence"/>
</dbReference>
<dbReference type="EMBL" id="ML120370">
    <property type="protein sequence ID" value="RPB02000.1"/>
    <property type="molecule type" value="Genomic_DNA"/>
</dbReference>
<name>A0A3N4JUJ2_9PEZI</name>
<reference evidence="2 3" key="1">
    <citation type="journal article" date="2018" name="Nat. Ecol. Evol.">
        <title>Pezizomycetes genomes reveal the molecular basis of ectomycorrhizal truffle lifestyle.</title>
        <authorList>
            <person name="Murat C."/>
            <person name="Payen T."/>
            <person name="Noel B."/>
            <person name="Kuo A."/>
            <person name="Morin E."/>
            <person name="Chen J."/>
            <person name="Kohler A."/>
            <person name="Krizsan K."/>
            <person name="Balestrini R."/>
            <person name="Da Silva C."/>
            <person name="Montanini B."/>
            <person name="Hainaut M."/>
            <person name="Levati E."/>
            <person name="Barry K.W."/>
            <person name="Belfiori B."/>
            <person name="Cichocki N."/>
            <person name="Clum A."/>
            <person name="Dockter R.B."/>
            <person name="Fauchery L."/>
            <person name="Guy J."/>
            <person name="Iotti M."/>
            <person name="Le Tacon F."/>
            <person name="Lindquist E.A."/>
            <person name="Lipzen A."/>
            <person name="Malagnac F."/>
            <person name="Mello A."/>
            <person name="Molinier V."/>
            <person name="Miyauchi S."/>
            <person name="Poulain J."/>
            <person name="Riccioni C."/>
            <person name="Rubini A."/>
            <person name="Sitrit Y."/>
            <person name="Splivallo R."/>
            <person name="Traeger S."/>
            <person name="Wang M."/>
            <person name="Zifcakova L."/>
            <person name="Wipf D."/>
            <person name="Zambonelli A."/>
            <person name="Paolocci F."/>
            <person name="Nowrousian M."/>
            <person name="Ottonello S."/>
            <person name="Baldrian P."/>
            <person name="Spatafora J.W."/>
            <person name="Henrissat B."/>
            <person name="Nagy L.G."/>
            <person name="Aury J.M."/>
            <person name="Wincker P."/>
            <person name="Grigoriev I.V."/>
            <person name="Bonfante P."/>
            <person name="Martin F.M."/>
        </authorList>
    </citation>
    <scope>NUCLEOTIDE SEQUENCE [LARGE SCALE GENOMIC DNA]</scope>
    <source>
        <strain evidence="2 3">120613-1</strain>
    </source>
</reference>
<evidence type="ECO:0000313" key="3">
    <source>
        <dbReference type="Proteomes" id="UP000276215"/>
    </source>
</evidence>
<feature type="non-terminal residue" evidence="2">
    <location>
        <position position="1"/>
    </location>
</feature>
<dbReference type="OrthoDB" id="5392716at2759"/>
<gene>
    <name evidence="2" type="ORF">L873DRAFT_1674597</name>
</gene>
<keyword evidence="3" id="KW-1185">Reference proteome</keyword>
<dbReference type="STRING" id="1336337.A0A3N4JUJ2"/>
<dbReference type="InterPro" id="IPR058913">
    <property type="entry name" value="Integrase_dom_put"/>
</dbReference>
<protein>
    <recommendedName>
        <fullName evidence="1">Integrase core domain-containing protein</fullName>
    </recommendedName>
</protein>
<dbReference type="Pfam" id="PF24764">
    <property type="entry name" value="rva_4"/>
    <property type="match status" value="1"/>
</dbReference>
<feature type="domain" description="Integrase core" evidence="1">
    <location>
        <begin position="2"/>
        <end position="41"/>
    </location>
</feature>
<dbReference type="AlphaFoldDB" id="A0A3N4JUJ2"/>
<proteinExistence type="predicted"/>
<accession>A0A3N4JUJ2</accession>
<evidence type="ECO:0000259" key="1">
    <source>
        <dbReference type="Pfam" id="PF24764"/>
    </source>
</evidence>
<evidence type="ECO:0000313" key="2">
    <source>
        <dbReference type="EMBL" id="RPB02000.1"/>
    </source>
</evidence>
<sequence>GPNHVWSIDDHVKLFQFGFQIYAAINAYFRYIVWYYIGHSNFTAISVNK</sequence>
<organism evidence="2 3">
    <name type="scientific">Choiromyces venosus 120613-1</name>
    <dbReference type="NCBI Taxonomy" id="1336337"/>
    <lineage>
        <taxon>Eukaryota</taxon>
        <taxon>Fungi</taxon>
        <taxon>Dikarya</taxon>
        <taxon>Ascomycota</taxon>
        <taxon>Pezizomycotina</taxon>
        <taxon>Pezizomycetes</taxon>
        <taxon>Pezizales</taxon>
        <taxon>Tuberaceae</taxon>
        <taxon>Choiromyces</taxon>
    </lineage>
</organism>